<reference evidence="1 2" key="1">
    <citation type="submission" date="2023-08" db="EMBL/GenBank/DDBJ databases">
        <title>genomic of DY56.</title>
        <authorList>
            <person name="Wang Y."/>
        </authorList>
    </citation>
    <scope>NUCLEOTIDE SEQUENCE [LARGE SCALE GENOMIC DNA]</scope>
    <source>
        <strain evidence="1 2">DY56-A-20</strain>
    </source>
</reference>
<gene>
    <name evidence="1" type="ORF">Q9K01_11070</name>
</gene>
<accession>A0ABT9HA23</accession>
<name>A0ABT9HA23_9SPHN</name>
<keyword evidence="2" id="KW-1185">Reference proteome</keyword>
<organism evidence="1 2">
    <name type="scientific">Qipengyuania benthica</name>
    <dbReference type="NCBI Taxonomy" id="3067651"/>
    <lineage>
        <taxon>Bacteria</taxon>
        <taxon>Pseudomonadati</taxon>
        <taxon>Pseudomonadota</taxon>
        <taxon>Alphaproteobacteria</taxon>
        <taxon>Sphingomonadales</taxon>
        <taxon>Erythrobacteraceae</taxon>
        <taxon>Qipengyuania</taxon>
    </lineage>
</organism>
<evidence type="ECO:0000313" key="1">
    <source>
        <dbReference type="EMBL" id="MDP4540168.1"/>
    </source>
</evidence>
<dbReference type="RefSeq" id="WP_305930305.1">
    <property type="nucleotide sequence ID" value="NZ_JAVAIL010000003.1"/>
</dbReference>
<sequence>MIILTCRGSALADLKDGLSVIGFSATCTAPPARSAPPAAVADSFARAAFTDIVQIPVSTGTPAKRVSTPKKPLCRFVYYPRHR</sequence>
<evidence type="ECO:0000313" key="2">
    <source>
        <dbReference type="Proteomes" id="UP001235664"/>
    </source>
</evidence>
<comment type="caution">
    <text evidence="1">The sequence shown here is derived from an EMBL/GenBank/DDBJ whole genome shotgun (WGS) entry which is preliminary data.</text>
</comment>
<proteinExistence type="predicted"/>
<protein>
    <submittedName>
        <fullName evidence="1">Uncharacterized protein</fullName>
    </submittedName>
</protein>
<dbReference type="EMBL" id="JAVAIL010000003">
    <property type="protein sequence ID" value="MDP4540168.1"/>
    <property type="molecule type" value="Genomic_DNA"/>
</dbReference>
<dbReference type="Proteomes" id="UP001235664">
    <property type="component" value="Unassembled WGS sequence"/>
</dbReference>